<evidence type="ECO:0000256" key="12">
    <source>
        <dbReference type="ARBA" id="ARBA00023136"/>
    </source>
</evidence>
<proteinExistence type="predicted"/>
<dbReference type="RefSeq" id="WP_130535152.1">
    <property type="nucleotide sequence ID" value="NZ_SHMG01000008.1"/>
</dbReference>
<feature type="transmembrane region" description="Helical" evidence="13">
    <location>
        <begin position="159"/>
        <end position="182"/>
    </location>
</feature>
<dbReference type="PRINTS" id="PR00344">
    <property type="entry name" value="BCTRLSENSOR"/>
</dbReference>
<dbReference type="Pfam" id="PF02518">
    <property type="entry name" value="HATPase_c"/>
    <property type="match status" value="1"/>
</dbReference>
<evidence type="ECO:0000256" key="5">
    <source>
        <dbReference type="ARBA" id="ARBA00022679"/>
    </source>
</evidence>
<evidence type="ECO:0000313" key="16">
    <source>
        <dbReference type="EMBL" id="TAA40271.1"/>
    </source>
</evidence>
<keyword evidence="5" id="KW-0808">Transferase</keyword>
<keyword evidence="10 13" id="KW-1133">Transmembrane helix</keyword>
<evidence type="ECO:0000256" key="2">
    <source>
        <dbReference type="ARBA" id="ARBA00004141"/>
    </source>
</evidence>
<keyword evidence="11" id="KW-0902">Two-component regulatory system</keyword>
<dbReference type="SMART" id="SM00388">
    <property type="entry name" value="HisKA"/>
    <property type="match status" value="1"/>
</dbReference>
<evidence type="ECO:0000259" key="14">
    <source>
        <dbReference type="PROSITE" id="PS50109"/>
    </source>
</evidence>
<dbReference type="PANTHER" id="PTHR45436">
    <property type="entry name" value="SENSOR HISTIDINE KINASE YKOH"/>
    <property type="match status" value="1"/>
</dbReference>
<evidence type="ECO:0000256" key="4">
    <source>
        <dbReference type="ARBA" id="ARBA00022553"/>
    </source>
</evidence>
<dbReference type="Gene3D" id="3.30.565.10">
    <property type="entry name" value="Histidine kinase-like ATPase, C-terminal domain"/>
    <property type="match status" value="1"/>
</dbReference>
<dbReference type="Gene3D" id="1.20.5.1040">
    <property type="entry name" value="Sensor protein qsec"/>
    <property type="match status" value="1"/>
</dbReference>
<dbReference type="GO" id="GO:0005524">
    <property type="term" value="F:ATP binding"/>
    <property type="evidence" value="ECO:0007669"/>
    <property type="project" value="UniProtKB-KW"/>
</dbReference>
<dbReference type="Pfam" id="PF08521">
    <property type="entry name" value="2CSK_N"/>
    <property type="match status" value="1"/>
</dbReference>
<dbReference type="EC" id="2.7.13.3" evidence="3"/>
<comment type="caution">
    <text evidence="16">The sequence shown here is derived from an EMBL/GenBank/DDBJ whole genome shotgun (WGS) entry which is preliminary data.</text>
</comment>
<dbReference type="InterPro" id="IPR050428">
    <property type="entry name" value="TCS_sensor_his_kinase"/>
</dbReference>
<keyword evidence="7" id="KW-0547">Nucleotide-binding</keyword>
<dbReference type="Gene3D" id="1.10.287.130">
    <property type="match status" value="1"/>
</dbReference>
<keyword evidence="12 13" id="KW-0472">Membrane</keyword>
<dbReference type="InterPro" id="IPR036097">
    <property type="entry name" value="HisK_dim/P_sf"/>
</dbReference>
<feature type="domain" description="HAMP" evidence="15">
    <location>
        <begin position="183"/>
        <end position="235"/>
    </location>
</feature>
<dbReference type="CDD" id="cd00082">
    <property type="entry name" value="HisKA"/>
    <property type="match status" value="1"/>
</dbReference>
<dbReference type="InterPro" id="IPR003660">
    <property type="entry name" value="HAMP_dom"/>
</dbReference>
<evidence type="ECO:0000256" key="11">
    <source>
        <dbReference type="ARBA" id="ARBA00023012"/>
    </source>
</evidence>
<evidence type="ECO:0000256" key="7">
    <source>
        <dbReference type="ARBA" id="ARBA00022741"/>
    </source>
</evidence>
<dbReference type="InterPro" id="IPR005467">
    <property type="entry name" value="His_kinase_dom"/>
</dbReference>
<gene>
    <name evidence="16" type="ORF">EA655_13780</name>
</gene>
<dbReference type="SUPFAM" id="SSF47384">
    <property type="entry name" value="Homodimeric domain of signal transducing histidine kinase"/>
    <property type="match status" value="1"/>
</dbReference>
<dbReference type="SUPFAM" id="SSF55874">
    <property type="entry name" value="ATPase domain of HSP90 chaperone/DNA topoisomerase II/histidine kinase"/>
    <property type="match status" value="1"/>
</dbReference>
<organism evidence="16 17">
    <name type="scientific">Pseudoxanthomonas winnipegensis</name>
    <dbReference type="NCBI Taxonomy" id="2480810"/>
    <lineage>
        <taxon>Bacteria</taxon>
        <taxon>Pseudomonadati</taxon>
        <taxon>Pseudomonadota</taxon>
        <taxon>Gammaproteobacteria</taxon>
        <taxon>Lysobacterales</taxon>
        <taxon>Lysobacteraceae</taxon>
        <taxon>Pseudoxanthomonas</taxon>
    </lineage>
</organism>
<evidence type="ECO:0000256" key="13">
    <source>
        <dbReference type="SAM" id="Phobius"/>
    </source>
</evidence>
<dbReference type="InterPro" id="IPR013727">
    <property type="entry name" value="2CSK_N"/>
</dbReference>
<evidence type="ECO:0000256" key="8">
    <source>
        <dbReference type="ARBA" id="ARBA00022777"/>
    </source>
</evidence>
<reference evidence="16 17" key="1">
    <citation type="submission" date="2019-02" db="EMBL/GenBank/DDBJ databases">
        <title>WGS of Pseudoxanthomonas species novum from clinical isolates.</title>
        <authorList>
            <person name="Bernier A.-M."/>
            <person name="Bernard K."/>
            <person name="Vachon A."/>
        </authorList>
    </citation>
    <scope>NUCLEOTIDE SEQUENCE [LARGE SCALE GENOMIC DNA]</scope>
    <source>
        <strain evidence="16 17">NML130969</strain>
    </source>
</reference>
<dbReference type="Pfam" id="PF00512">
    <property type="entry name" value="HisKA"/>
    <property type="match status" value="1"/>
</dbReference>
<dbReference type="InterPro" id="IPR004358">
    <property type="entry name" value="Sig_transdc_His_kin-like_C"/>
</dbReference>
<keyword evidence="4" id="KW-0597">Phosphoprotein</keyword>
<dbReference type="GO" id="GO:0005886">
    <property type="term" value="C:plasma membrane"/>
    <property type="evidence" value="ECO:0007669"/>
    <property type="project" value="TreeGrafter"/>
</dbReference>
<dbReference type="PROSITE" id="PS50885">
    <property type="entry name" value="HAMP"/>
    <property type="match status" value="1"/>
</dbReference>
<name>A0A4Q8M3T3_9GAMM</name>
<evidence type="ECO:0000256" key="1">
    <source>
        <dbReference type="ARBA" id="ARBA00000085"/>
    </source>
</evidence>
<dbReference type="PROSITE" id="PS50109">
    <property type="entry name" value="HIS_KIN"/>
    <property type="match status" value="1"/>
</dbReference>
<dbReference type="InterPro" id="IPR003661">
    <property type="entry name" value="HisK_dim/P_dom"/>
</dbReference>
<dbReference type="Proteomes" id="UP000294164">
    <property type="component" value="Unassembled WGS sequence"/>
</dbReference>
<keyword evidence="6 13" id="KW-0812">Transmembrane</keyword>
<dbReference type="EMBL" id="SHMG01000008">
    <property type="protein sequence ID" value="TAA40271.1"/>
    <property type="molecule type" value="Genomic_DNA"/>
</dbReference>
<evidence type="ECO:0000256" key="6">
    <source>
        <dbReference type="ARBA" id="ARBA00022692"/>
    </source>
</evidence>
<dbReference type="InterPro" id="IPR003594">
    <property type="entry name" value="HATPase_dom"/>
</dbReference>
<keyword evidence="8 16" id="KW-0418">Kinase</keyword>
<dbReference type="OrthoDB" id="9804645at2"/>
<sequence>MLVSLLGIVSVLMALAAGFSYHAGLQEAGEMFDARLVQSARVLSNLMDEPLGDVAEHPGEPIVLRGWHGDAQGVGEALAFDTGHAYETKLAFQVWDEGRRLLLRSDSAPSTPFAPLRGGYADAVIAGERWRVFTLHSPNGRWFQSAERADIREELAGDIALGTLLPLLLALPLMALLTWLAVRWATRSLVRLSDQIGERDPENMQPLAPLNLPLEVQGLVGALNALLRRLEEALARERRFIADAAHELRTPISALKVHAGNVRMARGEAEREDSQHHLDASVERIARLVSQLLSLSRAEHGHSSARMKALDLDALVAMELDDIAPLTRARQQTVATAFGQCRVCGDELGLSLLVRSLVENAVRYAPEGGCIVVSTQDTIEGVLLCVADSGPGIPPAARERVFLRFHRELGSGVEGSGLGLAIADEVVRAHHGRIELATSNTLGGLEVRVYLPGLQRAASH</sequence>
<accession>A0A4Q8M3T3</accession>
<comment type="subcellular location">
    <subcellularLocation>
        <location evidence="2">Membrane</location>
        <topology evidence="2">Multi-pass membrane protein</topology>
    </subcellularLocation>
</comment>
<dbReference type="SMART" id="SM00387">
    <property type="entry name" value="HATPase_c"/>
    <property type="match status" value="1"/>
</dbReference>
<dbReference type="PANTHER" id="PTHR45436:SF14">
    <property type="entry name" value="SENSOR PROTEIN QSEC"/>
    <property type="match status" value="1"/>
</dbReference>
<feature type="domain" description="Histidine kinase" evidence="14">
    <location>
        <begin position="243"/>
        <end position="455"/>
    </location>
</feature>
<dbReference type="AlphaFoldDB" id="A0A4Q8M3T3"/>
<evidence type="ECO:0000256" key="9">
    <source>
        <dbReference type="ARBA" id="ARBA00022840"/>
    </source>
</evidence>
<dbReference type="GO" id="GO:0000155">
    <property type="term" value="F:phosphorelay sensor kinase activity"/>
    <property type="evidence" value="ECO:0007669"/>
    <property type="project" value="InterPro"/>
</dbReference>
<protein>
    <recommendedName>
        <fullName evidence="3">histidine kinase</fullName>
        <ecNumber evidence="3">2.7.13.3</ecNumber>
    </recommendedName>
</protein>
<keyword evidence="9" id="KW-0067">ATP-binding</keyword>
<evidence type="ECO:0000313" key="17">
    <source>
        <dbReference type="Proteomes" id="UP000294164"/>
    </source>
</evidence>
<dbReference type="InterPro" id="IPR036890">
    <property type="entry name" value="HATPase_C_sf"/>
</dbReference>
<evidence type="ECO:0000256" key="3">
    <source>
        <dbReference type="ARBA" id="ARBA00012438"/>
    </source>
</evidence>
<comment type="catalytic activity">
    <reaction evidence="1">
        <text>ATP + protein L-histidine = ADP + protein N-phospho-L-histidine.</text>
        <dbReference type="EC" id="2.7.13.3"/>
    </reaction>
</comment>
<evidence type="ECO:0000256" key="10">
    <source>
        <dbReference type="ARBA" id="ARBA00022989"/>
    </source>
</evidence>
<evidence type="ECO:0000259" key="15">
    <source>
        <dbReference type="PROSITE" id="PS50885"/>
    </source>
</evidence>